<organism evidence="16 17">
    <name type="scientific">Megalops atlanticus</name>
    <name type="common">Tarpon</name>
    <name type="synonym">Clupea gigantea</name>
    <dbReference type="NCBI Taxonomy" id="7932"/>
    <lineage>
        <taxon>Eukaryota</taxon>
        <taxon>Metazoa</taxon>
        <taxon>Chordata</taxon>
        <taxon>Craniata</taxon>
        <taxon>Vertebrata</taxon>
        <taxon>Euteleostomi</taxon>
        <taxon>Actinopterygii</taxon>
        <taxon>Neopterygii</taxon>
        <taxon>Teleostei</taxon>
        <taxon>Elopiformes</taxon>
        <taxon>Megalopidae</taxon>
        <taxon>Megalops</taxon>
    </lineage>
</organism>
<dbReference type="Proteomes" id="UP001046870">
    <property type="component" value="Chromosome 11"/>
</dbReference>
<evidence type="ECO:0000256" key="4">
    <source>
        <dbReference type="ARBA" id="ARBA00006996"/>
    </source>
</evidence>
<feature type="domain" description="C2" evidence="15">
    <location>
        <begin position="248"/>
        <end position="381"/>
    </location>
</feature>
<evidence type="ECO:0000313" key="17">
    <source>
        <dbReference type="Proteomes" id="UP001046870"/>
    </source>
</evidence>
<dbReference type="GO" id="GO:0042584">
    <property type="term" value="C:chromaffin granule membrane"/>
    <property type="evidence" value="ECO:0007669"/>
    <property type="project" value="UniProtKB-SubCell"/>
</dbReference>
<keyword evidence="8" id="KW-0106">Calcium</keyword>
<dbReference type="PRINTS" id="PR00399">
    <property type="entry name" value="SYNAPTOTAGMN"/>
</dbReference>
<evidence type="ECO:0000256" key="5">
    <source>
        <dbReference type="ARBA" id="ARBA00022692"/>
    </source>
</evidence>
<feature type="region of interest" description="Disordered" evidence="13">
    <location>
        <begin position="1"/>
        <end position="22"/>
    </location>
</feature>
<dbReference type="InterPro" id="IPR035892">
    <property type="entry name" value="C2_domain_sf"/>
</dbReference>
<evidence type="ECO:0000256" key="13">
    <source>
        <dbReference type="SAM" id="MobiDB-lite"/>
    </source>
</evidence>
<protein>
    <recommendedName>
        <fullName evidence="15">C2 domain-containing protein</fullName>
    </recommendedName>
</protein>
<gene>
    <name evidence="16" type="ORF">MATL_G00142680</name>
</gene>
<sequence>MSSKSPLTITHPSANTTVTPTTAFNSTTTTASPGFLTQLLNKIPLPRWAVYAIFALVILVFVVCLLCICVKCCCKGKKKKKKKVDQQINMKGVNGSTTTALVQPEIDDVEYGSADKPKGRLLYSLEYNAQDSELTVGIKEATALKAMDLGGTSDPYVKVYSLPNKSKTYETKVFRKTLQPVFNEYFKFQIPQSELSDSMLVMQVYDFNRFSKHEIIGELRLQLGTIDWNHVIEEWKDLGEASKFEQENLGEICFSLRYVPTASKLTVVILEAKNLKKMDYGGLSDPYVKVQLILDKKKWKKKRTTVKKKTLNPYFNESFNFEVSFDQIQRVQLVISVWDYDKVSRNDAIGKIFLGCNASGNQLRHWADMLSNPRRPVAQWHSLLSAEQVDSTLALKHTLKIPFTNKTF</sequence>
<keyword evidence="12" id="KW-0968">Cytoplasmic vesicle</keyword>
<evidence type="ECO:0000256" key="8">
    <source>
        <dbReference type="ARBA" id="ARBA00022837"/>
    </source>
</evidence>
<dbReference type="GO" id="GO:0005509">
    <property type="term" value="F:calcium ion binding"/>
    <property type="evidence" value="ECO:0007669"/>
    <property type="project" value="TreeGrafter"/>
</dbReference>
<dbReference type="GO" id="GO:0030424">
    <property type="term" value="C:axon"/>
    <property type="evidence" value="ECO:0007669"/>
    <property type="project" value="TreeGrafter"/>
</dbReference>
<dbReference type="FunFam" id="2.60.40.150:FF:000016">
    <property type="entry name" value="Synaptotagmin 1"/>
    <property type="match status" value="1"/>
</dbReference>
<dbReference type="Gene3D" id="2.60.40.150">
    <property type="entry name" value="C2 domain"/>
    <property type="match status" value="2"/>
</dbReference>
<dbReference type="SUPFAM" id="SSF49562">
    <property type="entry name" value="C2 domain (Calcium/lipid-binding domain, CaLB)"/>
    <property type="match status" value="2"/>
</dbReference>
<proteinExistence type="inferred from homology"/>
<feature type="transmembrane region" description="Helical" evidence="14">
    <location>
        <begin position="48"/>
        <end position="73"/>
    </location>
</feature>
<evidence type="ECO:0000313" key="16">
    <source>
        <dbReference type="EMBL" id="KAG7468420.1"/>
    </source>
</evidence>
<dbReference type="GO" id="GO:0001786">
    <property type="term" value="F:phosphatidylserine binding"/>
    <property type="evidence" value="ECO:0007669"/>
    <property type="project" value="TreeGrafter"/>
</dbReference>
<evidence type="ECO:0000256" key="10">
    <source>
        <dbReference type="ARBA" id="ARBA00023018"/>
    </source>
</evidence>
<dbReference type="InterPro" id="IPR001565">
    <property type="entry name" value="Synaptotagmin"/>
</dbReference>
<dbReference type="GO" id="GO:0005886">
    <property type="term" value="C:plasma membrane"/>
    <property type="evidence" value="ECO:0007669"/>
    <property type="project" value="TreeGrafter"/>
</dbReference>
<comment type="caution">
    <text evidence="16">The sequence shown here is derived from an EMBL/GenBank/DDBJ whole genome shotgun (WGS) entry which is preliminary data.</text>
</comment>
<keyword evidence="9 14" id="KW-1133">Transmembrane helix</keyword>
<dbReference type="GO" id="GO:0030672">
    <property type="term" value="C:synaptic vesicle membrane"/>
    <property type="evidence" value="ECO:0007669"/>
    <property type="project" value="UniProtKB-SubCell"/>
</dbReference>
<dbReference type="PANTHER" id="PTHR10024">
    <property type="entry name" value="SYNAPTOTAGMIN"/>
    <property type="match status" value="1"/>
</dbReference>
<dbReference type="GO" id="GO:0030276">
    <property type="term" value="F:clathrin binding"/>
    <property type="evidence" value="ECO:0007669"/>
    <property type="project" value="TreeGrafter"/>
</dbReference>
<keyword evidence="5 14" id="KW-0812">Transmembrane</keyword>
<dbReference type="EMBL" id="JAFDVH010000011">
    <property type="protein sequence ID" value="KAG7468420.1"/>
    <property type="molecule type" value="Genomic_DNA"/>
</dbReference>
<name>A0A9D3PUL1_MEGAT</name>
<evidence type="ECO:0000259" key="15">
    <source>
        <dbReference type="PROSITE" id="PS50004"/>
    </source>
</evidence>
<dbReference type="AlphaFoldDB" id="A0A9D3PUL1"/>
<accession>A0A9D3PUL1</accession>
<dbReference type="Pfam" id="PF00168">
    <property type="entry name" value="C2"/>
    <property type="match status" value="2"/>
</dbReference>
<dbReference type="GO" id="GO:0048791">
    <property type="term" value="P:calcium ion-regulated exocytosis of neurotransmitter"/>
    <property type="evidence" value="ECO:0007669"/>
    <property type="project" value="TreeGrafter"/>
</dbReference>
<dbReference type="GO" id="GO:0000149">
    <property type="term" value="F:SNARE binding"/>
    <property type="evidence" value="ECO:0007669"/>
    <property type="project" value="TreeGrafter"/>
</dbReference>
<keyword evidence="17" id="KW-1185">Reference proteome</keyword>
<dbReference type="GO" id="GO:0048488">
    <property type="term" value="P:synaptic vesicle endocytosis"/>
    <property type="evidence" value="ECO:0007669"/>
    <property type="project" value="TreeGrafter"/>
</dbReference>
<dbReference type="OrthoDB" id="67700at2759"/>
<evidence type="ECO:0000256" key="1">
    <source>
        <dbReference type="ARBA" id="ARBA00001913"/>
    </source>
</evidence>
<dbReference type="PRINTS" id="PR00360">
    <property type="entry name" value="C2DOMAIN"/>
</dbReference>
<keyword evidence="10" id="KW-0770">Synapse</keyword>
<evidence type="ECO:0000256" key="3">
    <source>
        <dbReference type="ARBA" id="ARBA00004349"/>
    </source>
</evidence>
<evidence type="ECO:0000256" key="7">
    <source>
        <dbReference type="ARBA" id="ARBA00022737"/>
    </source>
</evidence>
<dbReference type="InterPro" id="IPR000008">
    <property type="entry name" value="C2_dom"/>
</dbReference>
<evidence type="ECO:0000256" key="14">
    <source>
        <dbReference type="SAM" id="Phobius"/>
    </source>
</evidence>
<comment type="similarity">
    <text evidence="4">Belongs to the synaptotagmin family.</text>
</comment>
<dbReference type="GO" id="GO:0005544">
    <property type="term" value="F:calcium-dependent phospholipid binding"/>
    <property type="evidence" value="ECO:0007669"/>
    <property type="project" value="TreeGrafter"/>
</dbReference>
<keyword evidence="11 14" id="KW-0472">Membrane</keyword>
<dbReference type="CDD" id="cd08402">
    <property type="entry name" value="C2B_Synaptotagmin-1"/>
    <property type="match status" value="1"/>
</dbReference>
<keyword evidence="6" id="KW-0479">Metal-binding</keyword>
<evidence type="ECO:0000256" key="9">
    <source>
        <dbReference type="ARBA" id="ARBA00022989"/>
    </source>
</evidence>
<evidence type="ECO:0000256" key="6">
    <source>
        <dbReference type="ARBA" id="ARBA00022723"/>
    </source>
</evidence>
<dbReference type="PANTHER" id="PTHR10024:SF249">
    <property type="entry name" value="SYNAPTOTAGMIN-8"/>
    <property type="match status" value="1"/>
</dbReference>
<dbReference type="SMART" id="SM00239">
    <property type="entry name" value="C2"/>
    <property type="match status" value="2"/>
</dbReference>
<feature type="compositionally biased region" description="Low complexity" evidence="13">
    <location>
        <begin position="10"/>
        <end position="22"/>
    </location>
</feature>
<reference evidence="16" key="1">
    <citation type="submission" date="2021-01" db="EMBL/GenBank/DDBJ databases">
        <authorList>
            <person name="Zahm M."/>
            <person name="Roques C."/>
            <person name="Cabau C."/>
            <person name="Klopp C."/>
            <person name="Donnadieu C."/>
            <person name="Jouanno E."/>
            <person name="Lampietro C."/>
            <person name="Louis A."/>
            <person name="Herpin A."/>
            <person name="Echchiki A."/>
            <person name="Berthelot C."/>
            <person name="Parey E."/>
            <person name="Roest-Crollius H."/>
            <person name="Braasch I."/>
            <person name="Postlethwait J."/>
            <person name="Bobe J."/>
            <person name="Montfort J."/>
            <person name="Bouchez O."/>
            <person name="Begum T."/>
            <person name="Mejri S."/>
            <person name="Adams A."/>
            <person name="Chen W.-J."/>
            <person name="Guiguen Y."/>
        </authorList>
    </citation>
    <scope>NUCLEOTIDE SEQUENCE</scope>
    <source>
        <strain evidence="16">YG-15Mar2019-1</strain>
        <tissue evidence="16">Brain</tissue>
    </source>
</reference>
<evidence type="ECO:0000256" key="12">
    <source>
        <dbReference type="ARBA" id="ARBA00023329"/>
    </source>
</evidence>
<evidence type="ECO:0000256" key="2">
    <source>
        <dbReference type="ARBA" id="ARBA00004254"/>
    </source>
</evidence>
<dbReference type="FunFam" id="2.60.40.150:FF:000007">
    <property type="entry name" value="Synaptotagmin 1"/>
    <property type="match status" value="1"/>
</dbReference>
<keyword evidence="7" id="KW-0677">Repeat</keyword>
<comment type="cofactor">
    <cofactor evidence="1">
        <name>Ca(2+)</name>
        <dbReference type="ChEBI" id="CHEBI:29108"/>
    </cofactor>
</comment>
<evidence type="ECO:0000256" key="11">
    <source>
        <dbReference type="ARBA" id="ARBA00023136"/>
    </source>
</evidence>
<dbReference type="PROSITE" id="PS50004">
    <property type="entry name" value="C2"/>
    <property type="match status" value="2"/>
</dbReference>
<feature type="domain" description="C2" evidence="15">
    <location>
        <begin position="117"/>
        <end position="236"/>
    </location>
</feature>
<dbReference type="GO" id="GO:0031045">
    <property type="term" value="C:dense core granule"/>
    <property type="evidence" value="ECO:0007669"/>
    <property type="project" value="TreeGrafter"/>
</dbReference>
<comment type="subcellular location">
    <subcellularLocation>
        <location evidence="3">Cytoplasmic vesicle</location>
        <location evidence="3">Secretory vesicle</location>
        <location evidence="3">Chromaffin granule membrane</location>
        <topology evidence="3">Single-pass membrane protein</topology>
    </subcellularLocation>
    <subcellularLocation>
        <location evidence="2">Cytoplasmic vesicle</location>
        <location evidence="2">Secretory vesicle</location>
        <location evidence="2">Synaptic vesicle membrane</location>
        <topology evidence="2">Single-pass membrane protein</topology>
    </subcellularLocation>
</comment>